<evidence type="ECO:0008006" key="8">
    <source>
        <dbReference type="Google" id="ProtNLM"/>
    </source>
</evidence>
<evidence type="ECO:0000256" key="2">
    <source>
        <dbReference type="ARBA" id="ARBA00022630"/>
    </source>
</evidence>
<proteinExistence type="inferred from homology"/>
<dbReference type="AlphaFoldDB" id="A0AAD5YSD0"/>
<dbReference type="Proteomes" id="UP001213000">
    <property type="component" value="Unassembled WGS sequence"/>
</dbReference>
<dbReference type="PANTHER" id="PTHR23023">
    <property type="entry name" value="DIMETHYLANILINE MONOOXYGENASE"/>
    <property type="match status" value="1"/>
</dbReference>
<keyword evidence="2" id="KW-0285">Flavoprotein</keyword>
<dbReference type="Gene3D" id="3.50.50.60">
    <property type="entry name" value="FAD/NAD(P)-binding domain"/>
    <property type="match status" value="2"/>
</dbReference>
<evidence type="ECO:0000313" key="7">
    <source>
        <dbReference type="Proteomes" id="UP001213000"/>
    </source>
</evidence>
<keyword evidence="5" id="KW-0560">Oxidoreductase</keyword>
<dbReference type="InterPro" id="IPR050346">
    <property type="entry name" value="FMO-like"/>
</dbReference>
<dbReference type="SUPFAM" id="SSF51905">
    <property type="entry name" value="FAD/NAD(P)-binding domain"/>
    <property type="match status" value="1"/>
</dbReference>
<keyword evidence="4" id="KW-0521">NADP</keyword>
<dbReference type="InterPro" id="IPR020946">
    <property type="entry name" value="Flavin_mOase-like"/>
</dbReference>
<dbReference type="Pfam" id="PF00743">
    <property type="entry name" value="FMO-like"/>
    <property type="match status" value="1"/>
</dbReference>
<name>A0AAD5YSD0_9AGAR</name>
<organism evidence="6 7">
    <name type="scientific">Leucocoprinus birnbaumii</name>
    <dbReference type="NCBI Taxonomy" id="56174"/>
    <lineage>
        <taxon>Eukaryota</taxon>
        <taxon>Fungi</taxon>
        <taxon>Dikarya</taxon>
        <taxon>Basidiomycota</taxon>
        <taxon>Agaricomycotina</taxon>
        <taxon>Agaricomycetes</taxon>
        <taxon>Agaricomycetidae</taxon>
        <taxon>Agaricales</taxon>
        <taxon>Agaricineae</taxon>
        <taxon>Agaricaceae</taxon>
        <taxon>Leucocoprinus</taxon>
    </lineage>
</organism>
<dbReference type="GO" id="GO:0050660">
    <property type="term" value="F:flavin adenine dinucleotide binding"/>
    <property type="evidence" value="ECO:0007669"/>
    <property type="project" value="InterPro"/>
</dbReference>
<dbReference type="InterPro" id="IPR000960">
    <property type="entry name" value="Flavin_mOase"/>
</dbReference>
<evidence type="ECO:0000256" key="3">
    <source>
        <dbReference type="ARBA" id="ARBA00022827"/>
    </source>
</evidence>
<evidence type="ECO:0000313" key="6">
    <source>
        <dbReference type="EMBL" id="KAJ3561835.1"/>
    </source>
</evidence>
<sequence>MDLPSRIPGLIPSYPEPHFSSNTQQKTICIVGAGPAGLAALKTVLDSDQFKSGDWVPVAFEAREEVGGIWLPAPPDTAEDPPLTPLYDSLTTNIPHPVMAFRSHLFPPETPLFPTAEKVLNYLKDFTSHFSLRPHIKFSTRVTSVSYTPERTRRWLVQTSTTESYFFDLIMVCNGHYRIPRYPSLPGLSEWQEANKISHSVYYRHPLPVYRGKTLLVVGYGPSGRDLTRDLNGYASKVIFSGSDFETSIDPDGLHLRPRLVSFGSPATGTATFADGTVDEGIDYCILATGYILDFGFLQPPLMQHEYPAPIPPLPRDLYNSSYSVFALAQHLWPLQSHYPPETMTFLGLLVRVSPFPLIEAQARATLRAFDTYEKGLANRTGMRGIDEQTEAVDIMTRWEKLKAQRGEANVVKFWHRFDEPEQFDYRDHLSLFAETNPDGTPSRTEPIRSEDWEKYGYNRKDILRRTWVKIEADGEAEKWLKGVGKNGTDDWVDLMRRVVAYGEELEKREEEGKARL</sequence>
<dbReference type="GO" id="GO:0050661">
    <property type="term" value="F:NADP binding"/>
    <property type="evidence" value="ECO:0007669"/>
    <property type="project" value="InterPro"/>
</dbReference>
<comment type="similarity">
    <text evidence="1">Belongs to the FMO family.</text>
</comment>
<dbReference type="PRINTS" id="PR00370">
    <property type="entry name" value="FMOXYGENASE"/>
</dbReference>
<evidence type="ECO:0000256" key="5">
    <source>
        <dbReference type="ARBA" id="ARBA00023002"/>
    </source>
</evidence>
<keyword evidence="3" id="KW-0274">FAD</keyword>
<dbReference type="EMBL" id="JANIEX010000946">
    <property type="protein sequence ID" value="KAJ3561835.1"/>
    <property type="molecule type" value="Genomic_DNA"/>
</dbReference>
<dbReference type="GO" id="GO:0004499">
    <property type="term" value="F:N,N-dimethylaniline monooxygenase activity"/>
    <property type="evidence" value="ECO:0007669"/>
    <property type="project" value="InterPro"/>
</dbReference>
<evidence type="ECO:0000256" key="1">
    <source>
        <dbReference type="ARBA" id="ARBA00009183"/>
    </source>
</evidence>
<reference evidence="6" key="1">
    <citation type="submission" date="2022-07" db="EMBL/GenBank/DDBJ databases">
        <title>Genome Sequence of Leucocoprinus birnbaumii.</title>
        <authorList>
            <person name="Buettner E."/>
        </authorList>
    </citation>
    <scope>NUCLEOTIDE SEQUENCE</scope>
    <source>
        <strain evidence="6">VT141</strain>
    </source>
</reference>
<gene>
    <name evidence="6" type="ORF">NP233_g9948</name>
</gene>
<protein>
    <recommendedName>
        <fullName evidence="8">FAD/NAD(P)-binding domain-containing protein</fullName>
    </recommendedName>
</protein>
<dbReference type="InterPro" id="IPR036188">
    <property type="entry name" value="FAD/NAD-bd_sf"/>
</dbReference>
<keyword evidence="7" id="KW-1185">Reference proteome</keyword>
<evidence type="ECO:0000256" key="4">
    <source>
        <dbReference type="ARBA" id="ARBA00022857"/>
    </source>
</evidence>
<comment type="caution">
    <text evidence="6">The sequence shown here is derived from an EMBL/GenBank/DDBJ whole genome shotgun (WGS) entry which is preliminary data.</text>
</comment>
<accession>A0AAD5YSD0</accession>